<dbReference type="AlphaFoldDB" id="A0A8J7MTM8"/>
<accession>A0A8J7MTM8</accession>
<dbReference type="Proteomes" id="UP000619033">
    <property type="component" value="Unassembled WGS sequence"/>
</dbReference>
<evidence type="ECO:0000313" key="2">
    <source>
        <dbReference type="EMBL" id="MBL4928780.1"/>
    </source>
</evidence>
<protein>
    <submittedName>
        <fullName evidence="2">Phage portal protein</fullName>
    </submittedName>
</protein>
<dbReference type="RefSeq" id="WP_202661110.1">
    <property type="nucleotide sequence ID" value="NZ_JAESVP010000005.1"/>
</dbReference>
<dbReference type="InterPro" id="IPR006427">
    <property type="entry name" value="Portal_HK97"/>
</dbReference>
<dbReference type="Gene3D" id="3.40.140.120">
    <property type="match status" value="1"/>
</dbReference>
<keyword evidence="3" id="KW-1185">Reference proteome</keyword>
<dbReference type="Gene3D" id="1.20.1270.210">
    <property type="match status" value="1"/>
</dbReference>
<evidence type="ECO:0000313" key="3">
    <source>
        <dbReference type="Proteomes" id="UP000619033"/>
    </source>
</evidence>
<dbReference type="Gene3D" id="3.30.1120.70">
    <property type="match status" value="1"/>
</dbReference>
<reference evidence="2" key="1">
    <citation type="submission" date="2021-01" db="EMBL/GenBank/DDBJ databases">
        <title>Genome seq and assembly of Tabrizicola sp. KVB23.</title>
        <authorList>
            <person name="Chhetri G."/>
        </authorList>
    </citation>
    <scope>NUCLEOTIDE SEQUENCE</scope>
    <source>
        <strain evidence="2">KVB23</strain>
    </source>
</reference>
<feature type="compositionally biased region" description="Basic and acidic residues" evidence="1">
    <location>
        <begin position="387"/>
        <end position="405"/>
    </location>
</feature>
<proteinExistence type="predicted"/>
<sequence>MKFLSRIRPARAPETKGLADPTPDVLSIFGIVPAAGGVAITGQQALRIPAVSAAIRLISEAVASLDVMVKAVGSDGVEADATNHPVLPFLRDQANGWTSGFEFIRDLVIDALTDDRGGVAWVNRGSAGVLEIVRYRSGIITVDYDQATGEPRYQINSRPVDGKDIIHLRPPFGRSPLTLAAEAIGLANTLGQHGANLFAKGAKPGGALKFEKGLGEDAIKRIRAIWDSTMVGAENSGKTIILPDGTSYEAIGFSSTDAQFIENRKFQILEIARAFRVPPTMLYDLERATWSNGEQMGMEFLTYTLEPWLRALEGALRRALFTPEEAAGFVIRFDRDDLTRADLATRATVINSLISSRTINPNEGRAWLGLTPREGGDEFSNPNITEKPAEPAKPDPKEGKPDELQ</sequence>
<dbReference type="EMBL" id="JAESVP010000005">
    <property type="protein sequence ID" value="MBL4928780.1"/>
    <property type="molecule type" value="Genomic_DNA"/>
</dbReference>
<comment type="caution">
    <text evidence="2">The sequence shown here is derived from an EMBL/GenBank/DDBJ whole genome shotgun (WGS) entry which is preliminary data.</text>
</comment>
<dbReference type="NCBIfam" id="TIGR01537">
    <property type="entry name" value="portal_HK97"/>
    <property type="match status" value="1"/>
</dbReference>
<evidence type="ECO:0000256" key="1">
    <source>
        <dbReference type="SAM" id="MobiDB-lite"/>
    </source>
</evidence>
<dbReference type="Pfam" id="PF04860">
    <property type="entry name" value="Phage_portal"/>
    <property type="match status" value="1"/>
</dbReference>
<feature type="region of interest" description="Disordered" evidence="1">
    <location>
        <begin position="369"/>
        <end position="405"/>
    </location>
</feature>
<dbReference type="InterPro" id="IPR006944">
    <property type="entry name" value="Phage/GTA_portal"/>
</dbReference>
<organism evidence="2 3">
    <name type="scientific">Fuscibacter oryzae</name>
    <dbReference type="NCBI Taxonomy" id="2803939"/>
    <lineage>
        <taxon>Bacteria</taxon>
        <taxon>Pseudomonadati</taxon>
        <taxon>Pseudomonadota</taxon>
        <taxon>Alphaproteobacteria</taxon>
        <taxon>Rhodobacterales</taxon>
        <taxon>Paracoccaceae</taxon>
        <taxon>Fuscibacter</taxon>
    </lineage>
</organism>
<name>A0A8J7MTM8_9RHOB</name>
<gene>
    <name evidence="2" type="ORF">JI744_11750</name>
</gene>